<keyword evidence="1" id="KW-1133">Transmembrane helix</keyword>
<proteinExistence type="predicted"/>
<dbReference type="VEuPathDB" id="MicrosporidiaDB:TUBRATIS_23750"/>
<evidence type="ECO:0000313" key="3">
    <source>
        <dbReference type="Proteomes" id="UP000282876"/>
    </source>
</evidence>
<evidence type="ECO:0000313" key="2">
    <source>
        <dbReference type="EMBL" id="RVD91182.1"/>
    </source>
</evidence>
<name>A0A437AJ96_9MICR</name>
<dbReference type="AlphaFoldDB" id="A0A437AJ96"/>
<sequence length="116" mass="13568">MIKRILVNLCLVYSIQFKNDLKKDTKIVTISLKNTPLQSEELPQRNPQTLLPMYYNDPVYKPTTYPIEYLKTTSQKYFPENMSKFACTKPYYMIGIISVTLLIMVGCIVVLKIKFF</sequence>
<reference evidence="2 3" key="1">
    <citation type="submission" date="2018-10" db="EMBL/GenBank/DDBJ databases">
        <title>Draft genome sequence of the microsporidian Tubulinosema ratisbonensis.</title>
        <authorList>
            <person name="Polonais V."/>
            <person name="Peyretaillade E."/>
            <person name="Niehus S."/>
            <person name="Wawrzyniak I."/>
            <person name="Franchet A."/>
            <person name="Gaspin C."/>
            <person name="Reichstadt M."/>
            <person name="Belser C."/>
            <person name="Labadie K."/>
            <person name="Delbac F."/>
            <person name="Ferrandon D."/>
        </authorList>
    </citation>
    <scope>NUCLEOTIDE SEQUENCE [LARGE SCALE GENOMIC DNA]</scope>
    <source>
        <strain evidence="2 3">Franzen</strain>
    </source>
</reference>
<feature type="transmembrane region" description="Helical" evidence="1">
    <location>
        <begin position="91"/>
        <end position="111"/>
    </location>
</feature>
<protein>
    <submittedName>
        <fullName evidence="2">Uncharacterized protein</fullName>
    </submittedName>
</protein>
<keyword evidence="1" id="KW-0812">Transmembrane</keyword>
<accession>A0A437AJ96</accession>
<comment type="caution">
    <text evidence="2">The sequence shown here is derived from an EMBL/GenBank/DDBJ whole genome shotgun (WGS) entry which is preliminary data.</text>
</comment>
<dbReference type="Proteomes" id="UP000282876">
    <property type="component" value="Unassembled WGS sequence"/>
</dbReference>
<gene>
    <name evidence="2" type="ORF">TUBRATIS_23750</name>
</gene>
<dbReference type="EMBL" id="RCSS01000614">
    <property type="protein sequence ID" value="RVD91182.1"/>
    <property type="molecule type" value="Genomic_DNA"/>
</dbReference>
<evidence type="ECO:0000256" key="1">
    <source>
        <dbReference type="SAM" id="Phobius"/>
    </source>
</evidence>
<organism evidence="2 3">
    <name type="scientific">Tubulinosema ratisbonensis</name>
    <dbReference type="NCBI Taxonomy" id="291195"/>
    <lineage>
        <taxon>Eukaryota</taxon>
        <taxon>Fungi</taxon>
        <taxon>Fungi incertae sedis</taxon>
        <taxon>Microsporidia</taxon>
        <taxon>Tubulinosematoidea</taxon>
        <taxon>Tubulinosematidae</taxon>
        <taxon>Tubulinosema</taxon>
    </lineage>
</organism>
<keyword evidence="3" id="KW-1185">Reference proteome</keyword>
<keyword evidence="1" id="KW-0472">Membrane</keyword>